<evidence type="ECO:0000313" key="2">
    <source>
        <dbReference type="Proteomes" id="UP000179381"/>
    </source>
</evidence>
<proteinExistence type="predicted"/>
<dbReference type="InterPro" id="IPR035451">
    <property type="entry name" value="Ada-like_dom_sf"/>
</dbReference>
<protein>
    <recommendedName>
        <fullName evidence="3">Ada DNA repair metal-binding domain-containing protein</fullName>
    </recommendedName>
</protein>
<name>A0A1F6XET4_9BACT</name>
<dbReference type="SUPFAM" id="SSF57884">
    <property type="entry name" value="Ada DNA repair protein, N-terminal domain (N-Ada 10)"/>
    <property type="match status" value="1"/>
</dbReference>
<evidence type="ECO:0008006" key="3">
    <source>
        <dbReference type="Google" id="ProtNLM"/>
    </source>
</evidence>
<organism evidence="1 2">
    <name type="scientific">Candidatus Nomurabacteria bacterium RIFCSPLOWO2_01_FULL_46_18</name>
    <dbReference type="NCBI Taxonomy" id="1801783"/>
    <lineage>
        <taxon>Bacteria</taxon>
        <taxon>Candidatus Nomuraibacteriota</taxon>
    </lineage>
</organism>
<evidence type="ECO:0000313" key="1">
    <source>
        <dbReference type="EMBL" id="OGI92700.1"/>
    </source>
</evidence>
<comment type="caution">
    <text evidence="1">The sequence shown here is derived from an EMBL/GenBank/DDBJ whole genome shotgun (WGS) entry which is preliminary data.</text>
</comment>
<dbReference type="EMBL" id="MFVH01000002">
    <property type="protein sequence ID" value="OGI92700.1"/>
    <property type="molecule type" value="Genomic_DNA"/>
</dbReference>
<sequence length="123" mass="13580">MEKIKAWLLTDRGKDIVTIIIVVLVGLGSFELGRLSKESDSSGIKIEYPNQEANVLSASEKQVVTKFNQLPSVGKTFFASSRGQKYYSIGCTGGKTIKQENRIYFTTAEEAERAGYELSSTCK</sequence>
<gene>
    <name evidence="1" type="ORF">A2933_00060</name>
</gene>
<dbReference type="AlphaFoldDB" id="A0A1F6XET4"/>
<reference evidence="1 2" key="1">
    <citation type="journal article" date="2016" name="Nat. Commun.">
        <title>Thousands of microbial genomes shed light on interconnected biogeochemical processes in an aquifer system.</title>
        <authorList>
            <person name="Anantharaman K."/>
            <person name="Brown C.T."/>
            <person name="Hug L.A."/>
            <person name="Sharon I."/>
            <person name="Castelle C.J."/>
            <person name="Probst A.J."/>
            <person name="Thomas B.C."/>
            <person name="Singh A."/>
            <person name="Wilkins M.J."/>
            <person name="Karaoz U."/>
            <person name="Brodie E.L."/>
            <person name="Williams K.H."/>
            <person name="Hubbard S.S."/>
            <person name="Banfield J.F."/>
        </authorList>
    </citation>
    <scope>NUCLEOTIDE SEQUENCE [LARGE SCALE GENOMIC DNA]</scope>
</reference>
<accession>A0A1F6XET4</accession>
<dbReference type="Gene3D" id="3.40.10.10">
    <property type="entry name" value="DNA Methylphosphotriester Repair Domain"/>
    <property type="match status" value="1"/>
</dbReference>
<dbReference type="Proteomes" id="UP000179381">
    <property type="component" value="Unassembled WGS sequence"/>
</dbReference>